<evidence type="ECO:0000256" key="3">
    <source>
        <dbReference type="ARBA" id="ARBA00022692"/>
    </source>
</evidence>
<evidence type="ECO:0000313" key="8">
    <source>
        <dbReference type="Proteomes" id="UP001595548"/>
    </source>
</evidence>
<dbReference type="Proteomes" id="UP001595548">
    <property type="component" value="Unassembled WGS sequence"/>
</dbReference>
<feature type="transmembrane region" description="Helical" evidence="6">
    <location>
        <begin position="105"/>
        <end position="129"/>
    </location>
</feature>
<evidence type="ECO:0000256" key="4">
    <source>
        <dbReference type="ARBA" id="ARBA00022989"/>
    </source>
</evidence>
<evidence type="ECO:0000256" key="6">
    <source>
        <dbReference type="SAM" id="Phobius"/>
    </source>
</evidence>
<evidence type="ECO:0000313" key="7">
    <source>
        <dbReference type="EMBL" id="MFC3154167.1"/>
    </source>
</evidence>
<keyword evidence="8" id="KW-1185">Reference proteome</keyword>
<proteinExistence type="predicted"/>
<keyword evidence="3 6" id="KW-0812">Transmembrane</keyword>
<reference evidence="8" key="1">
    <citation type="journal article" date="2019" name="Int. J. Syst. Evol. Microbiol.">
        <title>The Global Catalogue of Microorganisms (GCM) 10K type strain sequencing project: providing services to taxonomists for standard genome sequencing and annotation.</title>
        <authorList>
            <consortium name="The Broad Institute Genomics Platform"/>
            <consortium name="The Broad Institute Genome Sequencing Center for Infectious Disease"/>
            <person name="Wu L."/>
            <person name="Ma J."/>
        </authorList>
    </citation>
    <scope>NUCLEOTIDE SEQUENCE [LARGE SCALE GENOMIC DNA]</scope>
    <source>
        <strain evidence="8">KCTC 52141</strain>
    </source>
</reference>
<evidence type="ECO:0000256" key="5">
    <source>
        <dbReference type="ARBA" id="ARBA00023136"/>
    </source>
</evidence>
<keyword evidence="5 6" id="KW-0472">Membrane</keyword>
<name>A0ABV7HS58_9GAMM</name>
<organism evidence="7 8">
    <name type="scientific">Gilvimarinus japonicus</name>
    <dbReference type="NCBI Taxonomy" id="1796469"/>
    <lineage>
        <taxon>Bacteria</taxon>
        <taxon>Pseudomonadati</taxon>
        <taxon>Pseudomonadota</taxon>
        <taxon>Gammaproteobacteria</taxon>
        <taxon>Cellvibrionales</taxon>
        <taxon>Cellvibrionaceae</taxon>
        <taxon>Gilvimarinus</taxon>
    </lineage>
</organism>
<feature type="transmembrane region" description="Helical" evidence="6">
    <location>
        <begin position="21"/>
        <end position="40"/>
    </location>
</feature>
<sequence>MPRARRQISAVIATLPVFKRLVVLWLILMAISGAVFSWHSLWGISLLWGFSVCLLPAIVFARFAGQVRGARDISQSVHRFYSAESAKLILTAALFAVVFTRDVPISMPVFLCAFVTAQIAQLIVIAASVRQRNTQSKTG</sequence>
<feature type="transmembrane region" description="Helical" evidence="6">
    <location>
        <begin position="46"/>
        <end position="65"/>
    </location>
</feature>
<keyword evidence="2" id="KW-1003">Cell membrane</keyword>
<comment type="caution">
    <text evidence="7">The sequence shown here is derived from an EMBL/GenBank/DDBJ whole genome shotgun (WGS) entry which is preliminary data.</text>
</comment>
<dbReference type="Pfam" id="PF03899">
    <property type="entry name" value="ATP-synt_I"/>
    <property type="match status" value="1"/>
</dbReference>
<comment type="subcellular location">
    <subcellularLocation>
        <location evidence="1">Cell membrane</location>
        <topology evidence="1">Multi-pass membrane protein</topology>
    </subcellularLocation>
</comment>
<feature type="transmembrane region" description="Helical" evidence="6">
    <location>
        <begin position="77"/>
        <end position="99"/>
    </location>
</feature>
<evidence type="ECO:0000256" key="1">
    <source>
        <dbReference type="ARBA" id="ARBA00004651"/>
    </source>
</evidence>
<dbReference type="InterPro" id="IPR005598">
    <property type="entry name" value="ATP_synth_I"/>
</dbReference>
<keyword evidence="4 6" id="KW-1133">Transmembrane helix</keyword>
<accession>A0ABV7HS58</accession>
<dbReference type="EMBL" id="JBHRTL010000004">
    <property type="protein sequence ID" value="MFC3154167.1"/>
    <property type="molecule type" value="Genomic_DNA"/>
</dbReference>
<gene>
    <name evidence="7" type="ORF">ACFOEB_03060</name>
</gene>
<evidence type="ECO:0000256" key="2">
    <source>
        <dbReference type="ARBA" id="ARBA00022475"/>
    </source>
</evidence>
<dbReference type="RefSeq" id="WP_382414285.1">
    <property type="nucleotide sequence ID" value="NZ_AP031500.1"/>
</dbReference>
<protein>
    <submittedName>
        <fullName evidence="7">ATP synthase subunit I</fullName>
    </submittedName>
</protein>